<dbReference type="EMBL" id="BLJN01000002">
    <property type="protein sequence ID" value="GFE80768.1"/>
    <property type="molecule type" value="Genomic_DNA"/>
</dbReference>
<dbReference type="AlphaFoldDB" id="A0A829YD62"/>
<reference evidence="4" key="1">
    <citation type="submission" date="2020-01" db="EMBL/GenBank/DDBJ databases">
        <title>'Steroidobacter agaridevorans' sp. nov., agar-degrading bacteria isolated from rhizosphere soils.</title>
        <authorList>
            <person name="Ikenaga M."/>
            <person name="Kataoka M."/>
            <person name="Murouchi A."/>
            <person name="Katsuragi S."/>
            <person name="Sakai M."/>
        </authorList>
    </citation>
    <scope>NUCLEOTIDE SEQUENCE [LARGE SCALE GENOMIC DNA]</scope>
    <source>
        <strain evidence="4">YU21-B</strain>
    </source>
</reference>
<proteinExistence type="predicted"/>
<keyword evidence="4" id="KW-1185">Reference proteome</keyword>
<name>A0A829YD62_9GAMM</name>
<comment type="caution">
    <text evidence="3">The sequence shown here is derived from an EMBL/GenBank/DDBJ whole genome shotgun (WGS) entry which is preliminary data.</text>
</comment>
<sequence length="102" mass="11936">MRNGAFDSPIRHLRKDLQCVARDAEELLRATADVTNERVQEARYRTQKTVQRAFDNLYDRRMQRRVRKYARYTDAYVRDHSWAIIGAVAGVALVVGLLARRE</sequence>
<dbReference type="GO" id="GO:0043022">
    <property type="term" value="F:ribosome binding"/>
    <property type="evidence" value="ECO:0007669"/>
    <property type="project" value="InterPro"/>
</dbReference>
<keyword evidence="1" id="KW-1133">Transmembrane helix</keyword>
<dbReference type="RefSeq" id="WP_161812408.1">
    <property type="nucleotide sequence ID" value="NZ_BLJN01000002.1"/>
</dbReference>
<organism evidence="3 4">
    <name type="scientific">Steroidobacter agaridevorans</name>
    <dbReference type="NCBI Taxonomy" id="2695856"/>
    <lineage>
        <taxon>Bacteria</taxon>
        <taxon>Pseudomonadati</taxon>
        <taxon>Pseudomonadota</taxon>
        <taxon>Gammaproteobacteria</taxon>
        <taxon>Steroidobacterales</taxon>
        <taxon>Steroidobacteraceae</taxon>
        <taxon>Steroidobacter</taxon>
    </lineage>
</organism>
<evidence type="ECO:0000256" key="1">
    <source>
        <dbReference type="SAM" id="Phobius"/>
    </source>
</evidence>
<dbReference type="PANTHER" id="PTHR35893">
    <property type="entry name" value="INNER MEMBRANE PROTEIN-RELATED"/>
    <property type="match status" value="1"/>
</dbReference>
<evidence type="ECO:0000313" key="4">
    <source>
        <dbReference type="Proteomes" id="UP000445000"/>
    </source>
</evidence>
<keyword evidence="1" id="KW-0812">Transmembrane</keyword>
<dbReference type="InterPro" id="IPR010279">
    <property type="entry name" value="YqjD/ElaB"/>
</dbReference>
<keyword evidence="1" id="KW-0472">Membrane</keyword>
<dbReference type="Proteomes" id="UP000445000">
    <property type="component" value="Unassembled WGS sequence"/>
</dbReference>
<dbReference type="PANTHER" id="PTHR35893:SF3">
    <property type="entry name" value="INNER MEMBRANE PROTEIN"/>
    <property type="match status" value="1"/>
</dbReference>
<evidence type="ECO:0000313" key="3">
    <source>
        <dbReference type="EMBL" id="GFE80768.1"/>
    </source>
</evidence>
<accession>A0A829YD62</accession>
<feature type="domain" description="DUF883" evidence="2">
    <location>
        <begin position="73"/>
        <end position="99"/>
    </location>
</feature>
<gene>
    <name evidence="3" type="ORF">GCM10011487_27680</name>
</gene>
<protein>
    <recommendedName>
        <fullName evidence="2">DUF883 domain-containing protein</fullName>
    </recommendedName>
</protein>
<feature type="transmembrane region" description="Helical" evidence="1">
    <location>
        <begin position="81"/>
        <end position="99"/>
    </location>
</feature>
<dbReference type="Pfam" id="PF19029">
    <property type="entry name" value="DUF883_C"/>
    <property type="match status" value="1"/>
</dbReference>
<evidence type="ECO:0000259" key="2">
    <source>
        <dbReference type="Pfam" id="PF19029"/>
    </source>
</evidence>
<dbReference type="InterPro" id="IPR043605">
    <property type="entry name" value="DUF883_C"/>
</dbReference>